<dbReference type="EMBL" id="JAAXKX010000004">
    <property type="protein sequence ID" value="NKN32536.1"/>
    <property type="molecule type" value="Genomic_DNA"/>
</dbReference>
<evidence type="ECO:0000313" key="3">
    <source>
        <dbReference type="Proteomes" id="UP000740754"/>
    </source>
</evidence>
<protein>
    <submittedName>
        <fullName evidence="2">Endoglucanase</fullName>
    </submittedName>
</protein>
<evidence type="ECO:0000256" key="1">
    <source>
        <dbReference type="SAM" id="MobiDB-lite"/>
    </source>
</evidence>
<evidence type="ECO:0000313" key="2">
    <source>
        <dbReference type="EMBL" id="NKN32536.1"/>
    </source>
</evidence>
<dbReference type="RefSeq" id="WP_168667126.1">
    <property type="nucleotide sequence ID" value="NZ_JAAXKX010000004.1"/>
</dbReference>
<feature type="compositionally biased region" description="Basic and acidic residues" evidence="1">
    <location>
        <begin position="37"/>
        <end position="54"/>
    </location>
</feature>
<proteinExistence type="predicted"/>
<reference evidence="2 3" key="1">
    <citation type="submission" date="2020-04" db="EMBL/GenBank/DDBJ databases">
        <title>Draft Whole-Genome sequence of Marichromatium bheemlicum DSM 18632, type strain.</title>
        <authorList>
            <person name="Kyndt J.A."/>
            <person name="Meyer T.E."/>
        </authorList>
    </citation>
    <scope>NUCLEOTIDE SEQUENCE [LARGE SCALE GENOMIC DNA]</scope>
    <source>
        <strain evidence="2 3">DSM 18632</strain>
    </source>
</reference>
<keyword evidence="3" id="KW-1185">Reference proteome</keyword>
<name>A0ABX1I5T6_9GAMM</name>
<feature type="region of interest" description="Disordered" evidence="1">
    <location>
        <begin position="1"/>
        <end position="54"/>
    </location>
</feature>
<sequence length="104" mass="12030">MQISNATLHPLYPLPLEQPQRERDPQATPEQLQPRADQAERIPRPVAEVERAERLQARKESRELLAANANIDPRARRALDEYQAVQQHQERVYVQQVLGVDVYA</sequence>
<accession>A0ABX1I5T6</accession>
<dbReference type="Proteomes" id="UP000740754">
    <property type="component" value="Unassembled WGS sequence"/>
</dbReference>
<comment type="caution">
    <text evidence="2">The sequence shown here is derived from an EMBL/GenBank/DDBJ whole genome shotgun (WGS) entry which is preliminary data.</text>
</comment>
<gene>
    <name evidence="2" type="ORF">HF203_04805</name>
</gene>
<organism evidence="2 3">
    <name type="scientific">Marichromatium bheemlicum</name>
    <dbReference type="NCBI Taxonomy" id="365339"/>
    <lineage>
        <taxon>Bacteria</taxon>
        <taxon>Pseudomonadati</taxon>
        <taxon>Pseudomonadota</taxon>
        <taxon>Gammaproteobacteria</taxon>
        <taxon>Chromatiales</taxon>
        <taxon>Chromatiaceae</taxon>
        <taxon>Marichromatium</taxon>
    </lineage>
</organism>